<name>A0A0A8UTX0_LEGHA</name>
<gene>
    <name evidence="1" type="ORF">LHA_3154</name>
</gene>
<dbReference type="Proteomes" id="UP000032803">
    <property type="component" value="Chromosome I"/>
</dbReference>
<dbReference type="EMBL" id="LN681225">
    <property type="protein sequence ID" value="CEK12138.1"/>
    <property type="molecule type" value="Genomic_DNA"/>
</dbReference>
<evidence type="ECO:0000313" key="2">
    <source>
        <dbReference type="Proteomes" id="UP000032803"/>
    </source>
</evidence>
<evidence type="ECO:0000313" key="1">
    <source>
        <dbReference type="EMBL" id="CEK12138.1"/>
    </source>
</evidence>
<proteinExistence type="predicted"/>
<protein>
    <submittedName>
        <fullName evidence="1">Uncharacterized protein</fullName>
    </submittedName>
</protein>
<reference evidence="2" key="1">
    <citation type="submission" date="2014-09" db="EMBL/GenBank/DDBJ databases">
        <authorList>
            <person name="Gomez-Valero L."/>
        </authorList>
    </citation>
    <scope>NUCLEOTIDE SEQUENCE [LARGE SCALE GENOMIC DNA]</scope>
    <source>
        <strain evidence="2">ATCC35250</strain>
    </source>
</reference>
<dbReference type="STRING" id="449.LHA_3154"/>
<dbReference type="KEGG" id="lha:LHA_3154"/>
<dbReference type="AlphaFoldDB" id="A0A0A8UTX0"/>
<dbReference type="HOGENOM" id="CLU_2880357_0_0_6"/>
<organism evidence="1 2">
    <name type="scientific">Legionella hackeliae</name>
    <dbReference type="NCBI Taxonomy" id="449"/>
    <lineage>
        <taxon>Bacteria</taxon>
        <taxon>Pseudomonadati</taxon>
        <taxon>Pseudomonadota</taxon>
        <taxon>Gammaproteobacteria</taxon>
        <taxon>Legionellales</taxon>
        <taxon>Legionellaceae</taxon>
        <taxon>Legionella</taxon>
    </lineage>
</organism>
<accession>A0A0A8UTX0</accession>
<sequence length="63" mass="7256">MSITSIFFIKNPIVTPIKSTASIEKIILFEYLTIALYNLTHKQLKVVKSSTKARLEYPCFSQF</sequence>
<keyword evidence="2" id="KW-1185">Reference proteome</keyword>